<organism evidence="2 3">
    <name type="scientific">Rhizobium leguminosarum</name>
    <dbReference type="NCBI Taxonomy" id="384"/>
    <lineage>
        <taxon>Bacteria</taxon>
        <taxon>Pseudomonadati</taxon>
        <taxon>Pseudomonadota</taxon>
        <taxon>Alphaproteobacteria</taxon>
        <taxon>Hyphomicrobiales</taxon>
        <taxon>Rhizobiaceae</taxon>
        <taxon>Rhizobium/Agrobacterium group</taxon>
        <taxon>Rhizobium</taxon>
    </lineage>
</organism>
<protein>
    <submittedName>
        <fullName evidence="2">Uncharacterized protein</fullName>
    </submittedName>
</protein>
<gene>
    <name evidence="2" type="ORF">ELI19_21220</name>
</gene>
<feature type="compositionally biased region" description="Basic and acidic residues" evidence="1">
    <location>
        <begin position="137"/>
        <end position="149"/>
    </location>
</feature>
<dbReference type="RefSeq" id="WP_130669906.1">
    <property type="nucleotide sequence ID" value="NZ_SIOS01000001.1"/>
</dbReference>
<comment type="caution">
    <text evidence="2">The sequence shown here is derived from an EMBL/GenBank/DDBJ whole genome shotgun (WGS) entry which is preliminary data.</text>
</comment>
<proteinExistence type="predicted"/>
<dbReference type="Proteomes" id="UP000292036">
    <property type="component" value="Unassembled WGS sequence"/>
</dbReference>
<feature type="region of interest" description="Disordered" evidence="1">
    <location>
        <begin position="129"/>
        <end position="149"/>
    </location>
</feature>
<reference evidence="2 3" key="1">
    <citation type="submission" date="2019-02" db="EMBL/GenBank/DDBJ databases">
        <title>The genomic architecture of introgression among sibling species of bacteria.</title>
        <authorList>
            <person name="Cavassim M.I.A."/>
            <person name="Moeskjaer S."/>
            <person name="Moslemi C."/>
            <person name="Fields B."/>
            <person name="Bachmann A."/>
            <person name="Vilhjalmsson B."/>
            <person name="Schierup M.H."/>
            <person name="Young J.P.W."/>
            <person name="Andersen S.U."/>
        </authorList>
    </citation>
    <scope>NUCLEOTIDE SEQUENCE [LARGE SCALE GENOMIC DNA]</scope>
    <source>
        <strain evidence="2 3">SM151B</strain>
    </source>
</reference>
<name>A0ABD7PWF4_RHILE</name>
<accession>A0ABD7PWF4</accession>
<dbReference type="EMBL" id="SIPS01000001">
    <property type="protein sequence ID" value="TAW31878.1"/>
    <property type="molecule type" value="Genomic_DNA"/>
</dbReference>
<evidence type="ECO:0000313" key="3">
    <source>
        <dbReference type="Proteomes" id="UP000292036"/>
    </source>
</evidence>
<evidence type="ECO:0000256" key="1">
    <source>
        <dbReference type="SAM" id="MobiDB-lite"/>
    </source>
</evidence>
<sequence length="149" mass="16613">MKKIATFPREKITSRPSGASAESIGETIKFLLLNLDPNEREKILDQLTQAFRPISVERGGEILGTIVRFLQPKQEVTVEDMRAAVKDAGLEAKPKEVYNAIGYLTRKGHMRRVGYGRYVVDGVEIVTSEDMGGAPSRNEDGYRIDDSNQ</sequence>
<dbReference type="AlphaFoldDB" id="A0ABD7PWF4"/>
<evidence type="ECO:0000313" key="2">
    <source>
        <dbReference type="EMBL" id="TAW31878.1"/>
    </source>
</evidence>